<evidence type="ECO:0008006" key="4">
    <source>
        <dbReference type="Google" id="ProtNLM"/>
    </source>
</evidence>
<proteinExistence type="predicted"/>
<dbReference type="Proteomes" id="UP000005740">
    <property type="component" value="Unassembled WGS sequence"/>
</dbReference>
<evidence type="ECO:0000313" key="2">
    <source>
        <dbReference type="EMBL" id="EEX02259.1"/>
    </source>
</evidence>
<protein>
    <recommendedName>
        <fullName evidence="4">Lipoprotein</fullName>
    </recommendedName>
</protein>
<evidence type="ECO:0000313" key="3">
    <source>
        <dbReference type="Proteomes" id="UP000005740"/>
    </source>
</evidence>
<dbReference type="BioCyc" id="ABAU575584-HMP:GM69-2983-MONOMER"/>
<gene>
    <name evidence="2" type="ORF">HMPREF0010_02928</name>
</gene>
<sequence>MKFMKKILAAGLIGLGLVGCATPAYNYQAIPKNISKPPIGSVNKAFVGDQMLEQGMVVDREVLNVPENIKISFAYSLTSGIYLKTGKNEKGQYFQPFNTVSGGGMVQKNPLADPFKVVMLDTEGKLCVVTVFNAKNCTDKHQATMKTVAIASDNSFQQTLIYSGKFGNKINVGYREFSSNQARPAFNNDVEYDLSQSKQIGYKGALLEVIDATNQDITYKVLKNFNKVD</sequence>
<keyword evidence="1" id="KW-0732">Signal</keyword>
<feature type="chain" id="PRO_5003006519" description="Lipoprotein" evidence="1">
    <location>
        <begin position="27"/>
        <end position="229"/>
    </location>
</feature>
<organism evidence="2 3">
    <name type="scientific">Acinetobacter baumannii (strain ATCC 19606 / DSM 30007 / JCM 6841 / CCUG 19606 / CIP 70.34 / NBRC 109757 / NCIMB 12457 / NCTC 12156 / 81)</name>
    <dbReference type="NCBI Taxonomy" id="575584"/>
    <lineage>
        <taxon>Bacteria</taxon>
        <taxon>Pseudomonadati</taxon>
        <taxon>Pseudomonadota</taxon>
        <taxon>Gammaproteobacteria</taxon>
        <taxon>Moraxellales</taxon>
        <taxon>Moraxellaceae</taxon>
        <taxon>Acinetobacter</taxon>
        <taxon>Acinetobacter calcoaceticus/baumannii complex</taxon>
    </lineage>
</organism>
<dbReference type="EMBL" id="GG704578">
    <property type="protein sequence ID" value="EEX02259.1"/>
    <property type="molecule type" value="Genomic_DNA"/>
</dbReference>
<accession>D0CDU8</accession>
<name>D0CDU8_ACIB2</name>
<dbReference type="PROSITE" id="PS51257">
    <property type="entry name" value="PROKAR_LIPOPROTEIN"/>
    <property type="match status" value="1"/>
</dbReference>
<evidence type="ECO:0000256" key="1">
    <source>
        <dbReference type="SAM" id="SignalP"/>
    </source>
</evidence>
<reference evidence="3" key="1">
    <citation type="journal article" date="2012" name="PLoS ONE">
        <title>The success of Acinetobacter species; genetic, metabolic and virulence attributes.</title>
        <authorList>
            <person name="Peleg A.Y."/>
            <person name="de Breij A."/>
            <person name="Adams M.D."/>
            <person name="Cerqueira G.M."/>
            <person name="Mocali S."/>
            <person name="Galardini M."/>
            <person name="Nibbering P.H."/>
            <person name="Earl A.M."/>
            <person name="Ward D.V."/>
            <person name="Paterson D.L."/>
            <person name="Seifert H."/>
            <person name="Dijkshoorn L."/>
        </authorList>
    </citation>
    <scope>NUCLEOTIDE SEQUENCE [LARGE SCALE GENOMIC DNA]</scope>
    <source>
        <strain evidence="3">ATCC 19606 / DSM 30007 / JCM 6841 / CCUG 19606 / CIP 70.34 / NBRC 109757 / NCIMB 12457 / NCTC 12156 / 81</strain>
    </source>
</reference>
<feature type="signal peptide" evidence="1">
    <location>
        <begin position="1"/>
        <end position="26"/>
    </location>
</feature>
<dbReference type="AlphaFoldDB" id="D0CDU8"/>